<accession>A0A4C1V9H4</accession>
<sequence length="75" mass="8549">MVQSDSSKKLIYRLARERGRTRLVTVRRRCFHRRATAAPARGVKFSKGLRSGSLRAAPVRGRRGSRARSNSRDRP</sequence>
<dbReference type="Proteomes" id="UP000299102">
    <property type="component" value="Unassembled WGS sequence"/>
</dbReference>
<proteinExistence type="predicted"/>
<dbReference type="EMBL" id="BGZK01000287">
    <property type="protein sequence ID" value="GBP34365.1"/>
    <property type="molecule type" value="Genomic_DNA"/>
</dbReference>
<reference evidence="2 3" key="1">
    <citation type="journal article" date="2019" name="Commun. Biol.">
        <title>The bagworm genome reveals a unique fibroin gene that provides high tensile strength.</title>
        <authorList>
            <person name="Kono N."/>
            <person name="Nakamura H."/>
            <person name="Ohtoshi R."/>
            <person name="Tomita M."/>
            <person name="Numata K."/>
            <person name="Arakawa K."/>
        </authorList>
    </citation>
    <scope>NUCLEOTIDE SEQUENCE [LARGE SCALE GENOMIC DNA]</scope>
</reference>
<organism evidence="2 3">
    <name type="scientific">Eumeta variegata</name>
    <name type="common">Bagworm moth</name>
    <name type="synonym">Eumeta japonica</name>
    <dbReference type="NCBI Taxonomy" id="151549"/>
    <lineage>
        <taxon>Eukaryota</taxon>
        <taxon>Metazoa</taxon>
        <taxon>Ecdysozoa</taxon>
        <taxon>Arthropoda</taxon>
        <taxon>Hexapoda</taxon>
        <taxon>Insecta</taxon>
        <taxon>Pterygota</taxon>
        <taxon>Neoptera</taxon>
        <taxon>Endopterygota</taxon>
        <taxon>Lepidoptera</taxon>
        <taxon>Glossata</taxon>
        <taxon>Ditrysia</taxon>
        <taxon>Tineoidea</taxon>
        <taxon>Psychidae</taxon>
        <taxon>Oiketicinae</taxon>
        <taxon>Eumeta</taxon>
    </lineage>
</organism>
<dbReference type="AlphaFoldDB" id="A0A4C1V9H4"/>
<evidence type="ECO:0000256" key="1">
    <source>
        <dbReference type="SAM" id="MobiDB-lite"/>
    </source>
</evidence>
<keyword evidence="3" id="KW-1185">Reference proteome</keyword>
<comment type="caution">
    <text evidence="2">The sequence shown here is derived from an EMBL/GenBank/DDBJ whole genome shotgun (WGS) entry which is preliminary data.</text>
</comment>
<evidence type="ECO:0000313" key="3">
    <source>
        <dbReference type="Proteomes" id="UP000299102"/>
    </source>
</evidence>
<name>A0A4C1V9H4_EUMVA</name>
<gene>
    <name evidence="2" type="ORF">EVAR_7417_1</name>
</gene>
<protein>
    <submittedName>
        <fullName evidence="2">Uncharacterized protein</fullName>
    </submittedName>
</protein>
<evidence type="ECO:0000313" key="2">
    <source>
        <dbReference type="EMBL" id="GBP34365.1"/>
    </source>
</evidence>
<feature type="region of interest" description="Disordered" evidence="1">
    <location>
        <begin position="42"/>
        <end position="75"/>
    </location>
</feature>